<dbReference type="Proteomes" id="UP000027161">
    <property type="component" value="Unassembled WGS sequence"/>
</dbReference>
<protein>
    <recommendedName>
        <fullName evidence="3">SpoVT-AbrB domain-containing protein</fullName>
    </recommendedName>
</protein>
<dbReference type="GO" id="GO:0003677">
    <property type="term" value="F:DNA binding"/>
    <property type="evidence" value="ECO:0007669"/>
    <property type="project" value="InterPro"/>
</dbReference>
<proteinExistence type="predicted"/>
<dbReference type="Gene3D" id="2.10.260.10">
    <property type="match status" value="1"/>
</dbReference>
<reference evidence="1 2" key="1">
    <citation type="submission" date="2014-02" db="EMBL/GenBank/DDBJ databases">
        <title>Draft genome sequence of Rickettsia buchneri sp. nov. ISO7T.</title>
        <authorList>
            <person name="Felsheim R.F."/>
            <person name="Kurtti T.J."/>
            <person name="Munderloh U.G."/>
        </authorList>
    </citation>
    <scope>NUCLEOTIDE SEQUENCE [LARGE SCALE GENOMIC DNA]</scope>
    <source>
        <strain evidence="1 2">ISO7</strain>
    </source>
</reference>
<dbReference type="InterPro" id="IPR037914">
    <property type="entry name" value="SpoVT-AbrB_sf"/>
</dbReference>
<comment type="caution">
    <text evidence="1">The sequence shown here is derived from an EMBL/GenBank/DDBJ whole genome shotgun (WGS) entry which is preliminary data.</text>
</comment>
<dbReference type="NCBIfam" id="TIGR01439">
    <property type="entry name" value="lp_hng_hel_AbrB"/>
    <property type="match status" value="1"/>
</dbReference>
<dbReference type="EMBL" id="JFKF01000110">
    <property type="protein sequence ID" value="KDO02790.1"/>
    <property type="molecule type" value="Genomic_DNA"/>
</dbReference>
<evidence type="ECO:0000313" key="1">
    <source>
        <dbReference type="EMBL" id="KDO02790.1"/>
    </source>
</evidence>
<evidence type="ECO:0008006" key="3">
    <source>
        <dbReference type="Google" id="ProtNLM"/>
    </source>
</evidence>
<gene>
    <name evidence="1" type="ORF">REISMN_05135</name>
</gene>
<dbReference type="InterPro" id="IPR007159">
    <property type="entry name" value="SpoVT-AbrB_dom"/>
</dbReference>
<keyword evidence="2" id="KW-1185">Reference proteome</keyword>
<dbReference type="RefSeq" id="WP_338109785.1">
    <property type="nucleotide sequence ID" value="NZ_CP113531.1"/>
</dbReference>
<name>A0A8E0WLF1_9RICK</name>
<dbReference type="SUPFAM" id="SSF89447">
    <property type="entry name" value="AbrB/MazE/MraZ-like"/>
    <property type="match status" value="1"/>
</dbReference>
<sequence length="102" mass="11976">MYIIIFYFRIYYSDIIMKALHSSIDKNGRLLIPHQIRNAMKLKAGDSFIINKVNNELHLVTLHKAVKEAQALFKQHGSKSESFVDEFLKQKYQEANKENSKF</sequence>
<accession>A0A8E0WLF1</accession>
<evidence type="ECO:0000313" key="2">
    <source>
        <dbReference type="Proteomes" id="UP000027161"/>
    </source>
</evidence>
<organism evidence="1 2">
    <name type="scientific">Rickettsia tamurae subsp. buchneri</name>
    <dbReference type="NCBI Taxonomy" id="1462938"/>
    <lineage>
        <taxon>Bacteria</taxon>
        <taxon>Pseudomonadati</taxon>
        <taxon>Pseudomonadota</taxon>
        <taxon>Alphaproteobacteria</taxon>
        <taxon>Rickettsiales</taxon>
        <taxon>Rickettsiaceae</taxon>
        <taxon>Rickettsieae</taxon>
        <taxon>Rickettsia</taxon>
        <taxon>spotted fever group</taxon>
    </lineage>
</organism>
<dbReference type="AlphaFoldDB" id="A0A8E0WLF1"/>